<dbReference type="Proteomes" id="UP000694845">
    <property type="component" value="Unplaced"/>
</dbReference>
<dbReference type="PANTHER" id="PTHR12178:SF10">
    <property type="entry name" value="N-TERMINAL EF-HAND CALCIUM-BINDING PROTEIN 1-LIKE ISOFORM X1"/>
    <property type="match status" value="1"/>
</dbReference>
<dbReference type="PROSITE" id="PS50222">
    <property type="entry name" value="EF_HAND_2"/>
    <property type="match status" value="1"/>
</dbReference>
<dbReference type="Pfam" id="PF03992">
    <property type="entry name" value="ABM"/>
    <property type="match status" value="1"/>
</dbReference>
<dbReference type="Gene3D" id="3.30.70.100">
    <property type="match status" value="1"/>
</dbReference>
<dbReference type="KEGG" id="aplc:110988674"/>
<feature type="region of interest" description="Disordered" evidence="2">
    <location>
        <begin position="141"/>
        <end position="163"/>
    </location>
</feature>
<evidence type="ECO:0000259" key="4">
    <source>
        <dbReference type="PROSITE" id="PS51725"/>
    </source>
</evidence>
<dbReference type="InterPro" id="IPR018247">
    <property type="entry name" value="EF_Hand_1_Ca_BS"/>
</dbReference>
<dbReference type="RefSeq" id="XP_022108115.1">
    <property type="nucleotide sequence ID" value="XM_022252423.1"/>
</dbReference>
<evidence type="ECO:0000313" key="5">
    <source>
        <dbReference type="Proteomes" id="UP000694845"/>
    </source>
</evidence>
<dbReference type="InterPro" id="IPR039862">
    <property type="entry name" value="NECAB1/2/3"/>
</dbReference>
<evidence type="ECO:0000313" key="6">
    <source>
        <dbReference type="RefSeq" id="XP_022108115.1"/>
    </source>
</evidence>
<dbReference type="InterPro" id="IPR002048">
    <property type="entry name" value="EF_hand_dom"/>
</dbReference>
<feature type="domain" description="ABM" evidence="4">
    <location>
        <begin position="235"/>
        <end position="323"/>
    </location>
</feature>
<dbReference type="GO" id="GO:0042984">
    <property type="term" value="P:regulation of amyloid precursor protein biosynthetic process"/>
    <property type="evidence" value="ECO:0007669"/>
    <property type="project" value="TreeGrafter"/>
</dbReference>
<dbReference type="OrthoDB" id="289247at2759"/>
<dbReference type="GeneID" id="110988674"/>
<dbReference type="Gene3D" id="1.10.238.10">
    <property type="entry name" value="EF-hand"/>
    <property type="match status" value="1"/>
</dbReference>
<dbReference type="OMA" id="EDSQWMI"/>
<dbReference type="SUPFAM" id="SSF47473">
    <property type="entry name" value="EF-hand"/>
    <property type="match status" value="1"/>
</dbReference>
<protein>
    <submittedName>
        <fullName evidence="6">N-terminal EF-hand calcium-binding protein 1-like isoform X1</fullName>
    </submittedName>
</protein>
<keyword evidence="1" id="KW-0106">Calcium</keyword>
<proteinExistence type="predicted"/>
<dbReference type="AlphaFoldDB" id="A0A8B7ZTI1"/>
<dbReference type="PROSITE" id="PS51725">
    <property type="entry name" value="ABM"/>
    <property type="match status" value="1"/>
</dbReference>
<dbReference type="InterPro" id="IPR011992">
    <property type="entry name" value="EF-hand-dom_pair"/>
</dbReference>
<dbReference type="GO" id="GO:0005509">
    <property type="term" value="F:calcium ion binding"/>
    <property type="evidence" value="ECO:0007669"/>
    <property type="project" value="InterPro"/>
</dbReference>
<dbReference type="PANTHER" id="PTHR12178">
    <property type="entry name" value="EF-HAND DOMAIN-CONTAINING PROTEIN"/>
    <property type="match status" value="1"/>
</dbReference>
<dbReference type="PROSITE" id="PS00018">
    <property type="entry name" value="EF_HAND_1"/>
    <property type="match status" value="1"/>
</dbReference>
<dbReference type="InterPro" id="IPR007138">
    <property type="entry name" value="ABM_dom"/>
</dbReference>
<name>A0A8B7ZTI1_ACAPL</name>
<organism evidence="5 6">
    <name type="scientific">Acanthaster planci</name>
    <name type="common">Crown-of-thorns starfish</name>
    <dbReference type="NCBI Taxonomy" id="133434"/>
    <lineage>
        <taxon>Eukaryota</taxon>
        <taxon>Metazoa</taxon>
        <taxon>Echinodermata</taxon>
        <taxon>Eleutherozoa</taxon>
        <taxon>Asterozoa</taxon>
        <taxon>Asteroidea</taxon>
        <taxon>Valvatacea</taxon>
        <taxon>Valvatida</taxon>
        <taxon>Acanthasteridae</taxon>
        <taxon>Acanthaster</taxon>
    </lineage>
</organism>
<keyword evidence="5" id="KW-1185">Reference proteome</keyword>
<dbReference type="SUPFAM" id="SSF54909">
    <property type="entry name" value="Dimeric alpha+beta barrel"/>
    <property type="match status" value="1"/>
</dbReference>
<evidence type="ECO:0000256" key="1">
    <source>
        <dbReference type="ARBA" id="ARBA00022837"/>
    </source>
</evidence>
<gene>
    <name evidence="6" type="primary">LOC110988674</name>
</gene>
<dbReference type="InterPro" id="IPR011008">
    <property type="entry name" value="Dimeric_a/b-barrel"/>
</dbReference>
<reference evidence="6" key="1">
    <citation type="submission" date="2025-08" db="UniProtKB">
        <authorList>
            <consortium name="RefSeq"/>
        </authorList>
    </citation>
    <scope>IDENTIFICATION</scope>
</reference>
<feature type="domain" description="EF-hand" evidence="3">
    <location>
        <begin position="8"/>
        <end position="43"/>
    </location>
</feature>
<accession>A0A8B7ZTI1</accession>
<sequence length="343" mass="38628">MASIEKEKGMSIFLDVFRRADKNDDNCLSWDEFRSFFTDGVLTSSELDTLFHEIDTHNTTNIDTGELCTYFSKHLGPYREIFAALEDINSSVSTALQTTATEYPEKNFQDQFCVRFLLKEVQTQLAALLGTIGAASDHLEEEAVKNSDDDEGNTRSGQTQVHFDEPPVSTKAGWLARRAKRQLSTQTSIPFDSASMNAFFTQVNRLQEMLDKLENRVTLDPVDEEIVKDDSNMLMLVARKLCVLESEDKPFRSTLRTYVEAAAKNDGCLNLSVRSYSGTSNFVLYEMWDSEESWKNHFGSNVSKAFRHSNVDHLEKPEEMSNLAIPASWISDSSPTCVISGTA</sequence>
<evidence type="ECO:0000256" key="2">
    <source>
        <dbReference type="SAM" id="MobiDB-lite"/>
    </source>
</evidence>
<dbReference type="GO" id="GO:0005737">
    <property type="term" value="C:cytoplasm"/>
    <property type="evidence" value="ECO:0007669"/>
    <property type="project" value="TreeGrafter"/>
</dbReference>
<evidence type="ECO:0000259" key="3">
    <source>
        <dbReference type="PROSITE" id="PS50222"/>
    </source>
</evidence>